<reference evidence="3 4" key="1">
    <citation type="submission" date="2019-02" db="EMBL/GenBank/DDBJ databases">
        <title>Deep-cultivation of Planctomycetes and their phenomic and genomic characterization uncovers novel biology.</title>
        <authorList>
            <person name="Wiegand S."/>
            <person name="Jogler M."/>
            <person name="Boedeker C."/>
            <person name="Pinto D."/>
            <person name="Vollmers J."/>
            <person name="Rivas-Marin E."/>
            <person name="Kohn T."/>
            <person name="Peeters S.H."/>
            <person name="Heuer A."/>
            <person name="Rast P."/>
            <person name="Oberbeckmann S."/>
            <person name="Bunk B."/>
            <person name="Jeske O."/>
            <person name="Meyerdierks A."/>
            <person name="Storesund J.E."/>
            <person name="Kallscheuer N."/>
            <person name="Luecker S."/>
            <person name="Lage O.M."/>
            <person name="Pohl T."/>
            <person name="Merkel B.J."/>
            <person name="Hornburger P."/>
            <person name="Mueller R.-W."/>
            <person name="Bruemmer F."/>
            <person name="Labrenz M."/>
            <person name="Spormann A.M."/>
            <person name="Op den Camp H."/>
            <person name="Overmann J."/>
            <person name="Amann R."/>
            <person name="Jetten M.S.M."/>
            <person name="Mascher T."/>
            <person name="Medema M.H."/>
            <person name="Devos D.P."/>
            <person name="Kaster A.-K."/>
            <person name="Ovreas L."/>
            <person name="Rohde M."/>
            <person name="Galperin M.Y."/>
            <person name="Jogler C."/>
        </authorList>
    </citation>
    <scope>NUCLEOTIDE SEQUENCE [LARGE SCALE GENOMIC DNA]</scope>
    <source>
        <strain evidence="3 4">Poly30</strain>
    </source>
</reference>
<feature type="compositionally biased region" description="Basic and acidic residues" evidence="1">
    <location>
        <begin position="60"/>
        <end position="73"/>
    </location>
</feature>
<feature type="chain" id="PRO_5021846665" description="Nickel uptake substrate-specific transmembrane region" evidence="2">
    <location>
        <begin position="26"/>
        <end position="671"/>
    </location>
</feature>
<sequence length="671" mass="70851" precursor="true">MPLLVLAALCLVGAAWFALRDPASAATGGVTLGAEPMGEPDAEARSPGGEEIGALSSSQQDERIALEELRPETELAPSADAQGLSAQGTSSEEAPVALAGRIVLYENGVPLETALNGTAHLRAWSANRGQALRAPLIDSRFEVRMRQVDGGVELIAGGEVVLGLTNQVERFTVEVPDVDGLGGLLLHDPADAENVVRSVTFAPGTLDATVPVRGSAAVSLEVVAEGSGAHLADVDVLFANSALVVATYPRGQYTAKLAEAERSPVLLQPSGDAAQAQAATLLVGARGYAWKKVSVDLTTVGERRVELSPAGSLELACEGLLPKDARLRLRTSNGLFADMQLRAESTTLAGLPPGSYRVGLEVGDWFSQPAVLAEQEIEIVAGESTDVRLVLEARAAAIVAPLSGTLIVPAAWEIPQNSVTLRRMTPSVTGARATSSFKGKRLSEVPGEDGHFAFANPELEVGTYVITHFQLNWAQVFEHPPEGTLDYRLEVPPPIEVTVRVVQEGTNETPEGIERVIWCPVRPEGVEFGSMATAGKDAATGLFHLRVPEGKFTASARQAGFASEDVVLDTASGSEFTLSVRPLAVCHVELRSEGKLVPWPDTYSLTAIDPTGKATKVDLAMSGAERWFRVETPGVYRVQGPEVDGFLEPAPVSADLVLGEDRTLVIELTAK</sequence>
<evidence type="ECO:0008006" key="5">
    <source>
        <dbReference type="Google" id="ProtNLM"/>
    </source>
</evidence>
<proteinExistence type="predicted"/>
<name>A0A518ELY0_9BACT</name>
<feature type="signal peptide" evidence="2">
    <location>
        <begin position="1"/>
        <end position="25"/>
    </location>
</feature>
<keyword evidence="4" id="KW-1185">Reference proteome</keyword>
<feature type="region of interest" description="Disordered" evidence="1">
    <location>
        <begin position="30"/>
        <end position="90"/>
    </location>
</feature>
<gene>
    <name evidence="3" type="ORF">Poly30_05910</name>
</gene>
<evidence type="ECO:0000313" key="4">
    <source>
        <dbReference type="Proteomes" id="UP000320390"/>
    </source>
</evidence>
<dbReference type="Proteomes" id="UP000320390">
    <property type="component" value="Chromosome"/>
</dbReference>
<dbReference type="AlphaFoldDB" id="A0A518ELY0"/>
<dbReference type="EMBL" id="CP036434">
    <property type="protein sequence ID" value="QDV05096.1"/>
    <property type="molecule type" value="Genomic_DNA"/>
</dbReference>
<evidence type="ECO:0000256" key="2">
    <source>
        <dbReference type="SAM" id="SignalP"/>
    </source>
</evidence>
<evidence type="ECO:0000256" key="1">
    <source>
        <dbReference type="SAM" id="MobiDB-lite"/>
    </source>
</evidence>
<accession>A0A518ELY0</accession>
<dbReference type="OrthoDB" id="298827at2"/>
<keyword evidence="2" id="KW-0732">Signal</keyword>
<protein>
    <recommendedName>
        <fullName evidence="5">Nickel uptake substrate-specific transmembrane region</fullName>
    </recommendedName>
</protein>
<organism evidence="3 4">
    <name type="scientific">Saltatorellus ferox</name>
    <dbReference type="NCBI Taxonomy" id="2528018"/>
    <lineage>
        <taxon>Bacteria</taxon>
        <taxon>Pseudomonadati</taxon>
        <taxon>Planctomycetota</taxon>
        <taxon>Planctomycetia</taxon>
        <taxon>Planctomycetia incertae sedis</taxon>
        <taxon>Saltatorellus</taxon>
    </lineage>
</organism>
<dbReference type="RefSeq" id="WP_145194520.1">
    <property type="nucleotide sequence ID" value="NZ_CP036434.1"/>
</dbReference>
<evidence type="ECO:0000313" key="3">
    <source>
        <dbReference type="EMBL" id="QDV05096.1"/>
    </source>
</evidence>